<name>A0A9N9QS42_9CUCU</name>
<feature type="compositionally biased region" description="Basic and acidic residues" evidence="1">
    <location>
        <begin position="359"/>
        <end position="376"/>
    </location>
</feature>
<evidence type="ECO:0000256" key="1">
    <source>
        <dbReference type="SAM" id="MobiDB-lite"/>
    </source>
</evidence>
<feature type="compositionally biased region" description="Polar residues" evidence="1">
    <location>
        <begin position="349"/>
        <end position="358"/>
    </location>
</feature>
<evidence type="ECO:0000313" key="3">
    <source>
        <dbReference type="Proteomes" id="UP001152799"/>
    </source>
</evidence>
<proteinExistence type="predicted"/>
<feature type="region of interest" description="Disordered" evidence="1">
    <location>
        <begin position="104"/>
        <end position="128"/>
    </location>
</feature>
<accession>A0A9N9QS42</accession>
<dbReference type="AlphaFoldDB" id="A0A9N9QS42"/>
<reference evidence="2" key="1">
    <citation type="submission" date="2022-01" db="EMBL/GenBank/DDBJ databases">
        <authorList>
            <person name="King R."/>
        </authorList>
    </citation>
    <scope>NUCLEOTIDE SEQUENCE</scope>
</reference>
<protein>
    <submittedName>
        <fullName evidence="2">Uncharacterized protein</fullName>
    </submittedName>
</protein>
<dbReference type="OrthoDB" id="6691447at2759"/>
<feature type="compositionally biased region" description="Basic and acidic residues" evidence="1">
    <location>
        <begin position="338"/>
        <end position="347"/>
    </location>
</feature>
<dbReference type="Proteomes" id="UP001152799">
    <property type="component" value="Chromosome 8"/>
</dbReference>
<gene>
    <name evidence="2" type="ORF">CEUTPL_LOCUS13395</name>
</gene>
<evidence type="ECO:0000313" key="2">
    <source>
        <dbReference type="EMBL" id="CAG9772994.1"/>
    </source>
</evidence>
<feature type="region of interest" description="Disordered" evidence="1">
    <location>
        <begin position="325"/>
        <end position="376"/>
    </location>
</feature>
<dbReference type="EMBL" id="OU892284">
    <property type="protein sequence ID" value="CAG9772994.1"/>
    <property type="molecule type" value="Genomic_DNA"/>
</dbReference>
<organism evidence="2 3">
    <name type="scientific">Ceutorhynchus assimilis</name>
    <name type="common">cabbage seed weevil</name>
    <dbReference type="NCBI Taxonomy" id="467358"/>
    <lineage>
        <taxon>Eukaryota</taxon>
        <taxon>Metazoa</taxon>
        <taxon>Ecdysozoa</taxon>
        <taxon>Arthropoda</taxon>
        <taxon>Hexapoda</taxon>
        <taxon>Insecta</taxon>
        <taxon>Pterygota</taxon>
        <taxon>Neoptera</taxon>
        <taxon>Endopterygota</taxon>
        <taxon>Coleoptera</taxon>
        <taxon>Polyphaga</taxon>
        <taxon>Cucujiformia</taxon>
        <taxon>Curculionidae</taxon>
        <taxon>Ceutorhynchinae</taxon>
        <taxon>Ceutorhynchus</taxon>
    </lineage>
</organism>
<sequence>MQNHRIRFSSKDDVRSKKSHYTNVSNSISDNVELSLEVELDDEVRNIIKNPEKCLSALLDVTVIKPKGLDQYTSKTQTLKTNQVKKLIESVKLDEDDKKKLMHKLFGSEQHTKKKPKSCLSSKSKTKQSKETLEHGDVCDYVNRNHFAMYNQQQNPLQLTKSTIQQIYAAPKIRANIREIFECKNKHRRREDHGKMPEPCPCQNCAIVGILTDSQKLPFSNIPIPANHVEEKFNREKESKLRDSFGRRKSVSFKHTDELPSSSGSHEQCQAIFKMLTARIIDLEQRVVRQEERAVPKDYFKQIINKLVNHLSKLTHYTAEERNRNSKYVSNISNNDKNYNKEERNNKEYPSSSINRQYTNEERNKRSSYSDKDKHNRYNKYHINPVLIDNIPKFMAEKEYEPSVSFVEEPTRGTTDSIWKWGEDIWSSGRDLKNKVVLLLEETLQNLKKGLGKTPNTQRVHSDDIQLIVDELSKNLAKTINKPKMERKSANHLLFQNARETPGINVAYVNPKLTRWPEDSTVSFKIESDYESQRGTTNMSEAKKRQYKKEFLRVLQNTKTTDKYKLWQNIWNQALENRQTKNDIVTIQIPDPKDLLHQKMISLEYTVGELERLLIQNHK</sequence>
<keyword evidence="3" id="KW-1185">Reference proteome</keyword>